<keyword evidence="3" id="KW-1185">Reference proteome</keyword>
<sequence>MDTIEQENMQFLGFLGIYKESYKLIFSWRKIFTQITFTLILPLSFIFLIHIQVSDLLFGKITHDAKDLTETLPGTPQHQKLLDTFSSDWATFFLFKLLYFISLLIFSLLSTSAIVYTVASFYTGKEVTFKKVLSVVPKVWKRLMVTFLCTVVAFFVYNVMAVLVLGIWALTIGVRNGGGAILSVLAILYLVGSVYLTVVWLLASVVTVLEDSYGYEAMMKSKELIKGKMGLSVMIVLKLNFLFFLTQFLFSMVVVNGWKVFGLGSVDRTVFGIVCFLLLSHLFLLMLVIQTVMYFVCKSYHREIVDKSALSYHLEVYECYEPLKAKDVQLDYHV</sequence>
<feature type="transmembrane region" description="Helical" evidence="1">
    <location>
        <begin position="230"/>
        <end position="250"/>
    </location>
</feature>
<reference evidence="2 3" key="1">
    <citation type="submission" date="2018-09" db="EMBL/GenBank/DDBJ databases">
        <title>A high-quality reference genome of wild soybean provides a powerful tool to mine soybean genomes.</title>
        <authorList>
            <person name="Xie M."/>
            <person name="Chung C.Y.L."/>
            <person name="Li M.-W."/>
            <person name="Wong F.-L."/>
            <person name="Chan T.-F."/>
            <person name="Lam H.-M."/>
        </authorList>
    </citation>
    <scope>NUCLEOTIDE SEQUENCE [LARGE SCALE GENOMIC DNA]</scope>
    <source>
        <strain evidence="3">cv. W05</strain>
        <tissue evidence="2">Hypocotyl of etiolated seedlings</tissue>
    </source>
</reference>
<dbReference type="PANTHER" id="PTHR33133">
    <property type="entry name" value="OS08G0107100 PROTEIN-RELATED"/>
    <property type="match status" value="1"/>
</dbReference>
<comment type="caution">
    <text evidence="2">The sequence shown here is derived from an EMBL/GenBank/DDBJ whole genome shotgun (WGS) entry which is preliminary data.</text>
</comment>
<evidence type="ECO:0008006" key="4">
    <source>
        <dbReference type="Google" id="ProtNLM"/>
    </source>
</evidence>
<dbReference type="Gramene" id="XM_028374282.1">
    <property type="protein sequence ID" value="XP_028230083.1"/>
    <property type="gene ID" value="LOC114410359"/>
</dbReference>
<accession>A0A445L4S4</accession>
<evidence type="ECO:0000313" key="3">
    <source>
        <dbReference type="Proteomes" id="UP000289340"/>
    </source>
</evidence>
<dbReference type="EMBL" id="QZWG01000004">
    <property type="protein sequence ID" value="RZC18149.1"/>
    <property type="molecule type" value="Genomic_DNA"/>
</dbReference>
<gene>
    <name evidence="2" type="ORF">D0Y65_010685</name>
</gene>
<feature type="transmembrane region" description="Helical" evidence="1">
    <location>
        <begin position="270"/>
        <end position="297"/>
    </location>
</feature>
<organism evidence="2 3">
    <name type="scientific">Glycine soja</name>
    <name type="common">Wild soybean</name>
    <dbReference type="NCBI Taxonomy" id="3848"/>
    <lineage>
        <taxon>Eukaryota</taxon>
        <taxon>Viridiplantae</taxon>
        <taxon>Streptophyta</taxon>
        <taxon>Embryophyta</taxon>
        <taxon>Tracheophyta</taxon>
        <taxon>Spermatophyta</taxon>
        <taxon>Magnoliopsida</taxon>
        <taxon>eudicotyledons</taxon>
        <taxon>Gunneridae</taxon>
        <taxon>Pentapetalae</taxon>
        <taxon>rosids</taxon>
        <taxon>fabids</taxon>
        <taxon>Fabales</taxon>
        <taxon>Fabaceae</taxon>
        <taxon>Papilionoideae</taxon>
        <taxon>50 kb inversion clade</taxon>
        <taxon>NPAAA clade</taxon>
        <taxon>indigoferoid/millettioid clade</taxon>
        <taxon>Phaseoleae</taxon>
        <taxon>Glycine</taxon>
        <taxon>Glycine subgen. Soja</taxon>
    </lineage>
</organism>
<proteinExistence type="predicted"/>
<feature type="transmembrane region" description="Helical" evidence="1">
    <location>
        <begin position="31"/>
        <end position="51"/>
    </location>
</feature>
<evidence type="ECO:0000313" key="2">
    <source>
        <dbReference type="EMBL" id="RZC18149.1"/>
    </source>
</evidence>
<name>A0A445L4S4_GLYSO</name>
<keyword evidence="1" id="KW-1133">Transmembrane helix</keyword>
<dbReference type="Proteomes" id="UP000289340">
    <property type="component" value="Chromosome 4"/>
</dbReference>
<feature type="transmembrane region" description="Helical" evidence="1">
    <location>
        <begin position="143"/>
        <end position="168"/>
    </location>
</feature>
<protein>
    <recommendedName>
        <fullName evidence="4">Transmembrane protein</fullName>
    </recommendedName>
</protein>
<dbReference type="PANTHER" id="PTHR33133:SF51">
    <property type="entry name" value="THH1_TOM1_TOM3 DOMAIN-CONTAINING PROTEIN"/>
    <property type="match status" value="1"/>
</dbReference>
<feature type="transmembrane region" description="Helical" evidence="1">
    <location>
        <begin position="180"/>
        <end position="209"/>
    </location>
</feature>
<dbReference type="AlphaFoldDB" id="A0A445L4S4"/>
<keyword evidence="1" id="KW-0812">Transmembrane</keyword>
<keyword evidence="1" id="KW-0472">Membrane</keyword>
<feature type="transmembrane region" description="Helical" evidence="1">
    <location>
        <begin position="97"/>
        <end position="122"/>
    </location>
</feature>
<evidence type="ECO:0000256" key="1">
    <source>
        <dbReference type="SAM" id="Phobius"/>
    </source>
</evidence>